<dbReference type="PANTHER" id="PTHR33376:SF5">
    <property type="entry name" value="EXTRACYTOPLASMIC SOLUTE RECEPTOR PROTEIN"/>
    <property type="match status" value="1"/>
</dbReference>
<evidence type="ECO:0000313" key="2">
    <source>
        <dbReference type="EMBL" id="KJV06141.1"/>
    </source>
</evidence>
<reference evidence="2 3" key="1">
    <citation type="submission" date="2015-03" db="EMBL/GenBank/DDBJ databases">
        <title>Draft genome sequence of Elstera litoralis.</title>
        <authorList>
            <person name="Rahalkar M.C."/>
            <person name="Dhakephalkar P.K."/>
            <person name="Pore S.D."/>
            <person name="Arora P."/>
            <person name="Kapse N.G."/>
            <person name="Pandit P.S."/>
        </authorList>
    </citation>
    <scope>NUCLEOTIDE SEQUENCE [LARGE SCALE GENOMIC DNA]</scope>
    <source>
        <strain evidence="2 3">Dia-1</strain>
    </source>
</reference>
<dbReference type="Pfam" id="PF03480">
    <property type="entry name" value="DctP"/>
    <property type="match status" value="1"/>
</dbReference>
<dbReference type="PANTHER" id="PTHR33376">
    <property type="match status" value="1"/>
</dbReference>
<organism evidence="2 3">
    <name type="scientific">Elstera litoralis</name>
    <dbReference type="NCBI Taxonomy" id="552518"/>
    <lineage>
        <taxon>Bacteria</taxon>
        <taxon>Pseudomonadati</taxon>
        <taxon>Pseudomonadota</taxon>
        <taxon>Alphaproteobacteria</taxon>
        <taxon>Rhodospirillales</taxon>
        <taxon>Rhodospirillaceae</taxon>
        <taxon>Elstera</taxon>
    </lineage>
</organism>
<evidence type="ECO:0000256" key="1">
    <source>
        <dbReference type="ARBA" id="ARBA00022729"/>
    </source>
</evidence>
<dbReference type="InterPro" id="IPR018389">
    <property type="entry name" value="DctP_fam"/>
</dbReference>
<keyword evidence="1" id="KW-0732">Signal</keyword>
<dbReference type="Gene3D" id="3.40.190.170">
    <property type="entry name" value="Bacterial extracellular solute-binding protein, family 7"/>
    <property type="match status" value="1"/>
</dbReference>
<sequence length="164" mass="18991">YPALEKGTIDAAEWVGPYDDEKLGFYKVAKYYYYPGWWEGGLNLSAIVNREQLESLPKEYRAILEAACYEASIAMMTKYDAQNPIALKKLIGSGAVLRPFSREILQAAHKASYELYEELAKTNPKWKKIYEPWKAFRDDQYLWFRVAETTFDNFTFTAGAQRTP</sequence>
<dbReference type="InterPro" id="IPR038404">
    <property type="entry name" value="TRAP_DctP_sf"/>
</dbReference>
<protein>
    <submittedName>
        <fullName evidence="2">ABC transporter substrate-binding protein</fullName>
    </submittedName>
</protein>
<comment type="caution">
    <text evidence="2">The sequence shown here is derived from an EMBL/GenBank/DDBJ whole genome shotgun (WGS) entry which is preliminary data.</text>
</comment>
<feature type="non-terminal residue" evidence="2">
    <location>
        <position position="1"/>
    </location>
</feature>
<dbReference type="EMBL" id="LAJY01000954">
    <property type="protein sequence ID" value="KJV06141.1"/>
    <property type="molecule type" value="Genomic_DNA"/>
</dbReference>
<evidence type="ECO:0000313" key="3">
    <source>
        <dbReference type="Proteomes" id="UP000033774"/>
    </source>
</evidence>
<accession>A0A0F3IHB9</accession>
<dbReference type="PATRIC" id="fig|552518.3.peg.4875"/>
<dbReference type="GO" id="GO:0055085">
    <property type="term" value="P:transmembrane transport"/>
    <property type="evidence" value="ECO:0007669"/>
    <property type="project" value="InterPro"/>
</dbReference>
<dbReference type="Proteomes" id="UP000033774">
    <property type="component" value="Unassembled WGS sequence"/>
</dbReference>
<gene>
    <name evidence="2" type="ORF">VZ95_20895</name>
</gene>
<proteinExistence type="predicted"/>
<name>A0A0F3IHB9_9PROT</name>
<keyword evidence="3" id="KW-1185">Reference proteome</keyword>
<dbReference type="AlphaFoldDB" id="A0A0F3IHB9"/>